<evidence type="ECO:0000313" key="6">
    <source>
        <dbReference type="EMBL" id="CAF1558036.1"/>
    </source>
</evidence>
<dbReference type="PROSITE" id="PS50181">
    <property type="entry name" value="FBOX"/>
    <property type="match status" value="1"/>
</dbReference>
<feature type="repeat" description="NHL" evidence="2">
    <location>
        <begin position="293"/>
        <end position="323"/>
    </location>
</feature>
<evidence type="ECO:0000259" key="4">
    <source>
        <dbReference type="PROSITE" id="PS50181"/>
    </source>
</evidence>
<dbReference type="Pfam" id="PF12937">
    <property type="entry name" value="F-box-like"/>
    <property type="match status" value="1"/>
</dbReference>
<dbReference type="SUPFAM" id="SSF63829">
    <property type="entry name" value="Calcium-dependent phosphotriesterase"/>
    <property type="match status" value="1"/>
</dbReference>
<evidence type="ECO:0000313" key="7">
    <source>
        <dbReference type="Proteomes" id="UP000663854"/>
    </source>
</evidence>
<proteinExistence type="predicted"/>
<keyword evidence="8" id="KW-1185">Reference proteome</keyword>
<evidence type="ECO:0000313" key="5">
    <source>
        <dbReference type="EMBL" id="CAF1278752.1"/>
    </source>
</evidence>
<dbReference type="InterPro" id="IPR050952">
    <property type="entry name" value="TRIM-NHL_E3_ligases"/>
</dbReference>
<sequence length="856" mass="98417">MLIITITFLKLLILVTHQQQYKVRFQLTPFGIEFQNDNINDLYSNRLNVPSITRCAMICSTEKICQTFDYDASSHVCRLFSSWADQGTFVPSTSSTSRVGYVQQTTELYSLYQKSCNISHDINRYLSCTNNGLWSCQTGQVYNGTICQEENIYSYTTVSYEQQCRQNQTMQWNGTHCLSSVNGSSNNQLNFPFDLARDPNSGTLYISDSWNHRVMSYIVNASSGTVVAGGNGPGTSNTQLNYPIGIYLDLSSNSLFIVNYNSNNVVRWVLGASSWTIIAGSSSGINGTSSTLLYRPIGITVDSMGNVYVADAYNHRIQFFLAGSLNGTTIAGVTGIFGTDSFHFNYPYALALDSQLNFRSEVEDGASISNRMNILDLPNEILFIIFQKLNMIDVFYSCIKVNRRFNRLVLDSFFLRDLNMTTINDINSLYDQTSSTDPKVLSRICEKILPRIYDQTYKLTVNEYSAKYMFLASNYLKLYSLSLINFQKEILHQYLTDNLILRDLLTNQITHLNIDIKNTTENRFKIGPEIFPKILSLCKNLTVLNFCDMFSERNFVVSLTDFSWNHCIPSTLIKLRIQLSTLADCLHLLDGPFVCLSTLIITVTFTFHTTEYKNPTKIPKLKYFSLTALNRVEDYDDLIVPLLRRMINLEELKLYLSVDRSYSNYIDGIQLYDQFLIYMTQLKNFTFYIKTEISFMDDIKFELQSNEEIQHSFIGRGYPLVASYVNSNPFALDGACYIYSLPYDFEYFKVDNSFQGGAFHKVRQFISRQLTLITFPHLKFLDVKYAHVNYVARFLLKKSMHLPRLSNLSIEYELLMLITNNFTNDPTYFNFDKLKSLDVGQSFVRPKNFHQYFPLL</sequence>
<keyword evidence="3" id="KW-0732">Signal</keyword>
<keyword evidence="1" id="KW-0677">Repeat</keyword>
<dbReference type="EMBL" id="CAJNOL010003324">
    <property type="protein sequence ID" value="CAF1558036.1"/>
    <property type="molecule type" value="Genomic_DNA"/>
</dbReference>
<dbReference type="InterPro" id="IPR001258">
    <property type="entry name" value="NHL_repeat"/>
</dbReference>
<protein>
    <recommendedName>
        <fullName evidence="4">F-box domain-containing protein</fullName>
    </recommendedName>
</protein>
<dbReference type="Proteomes" id="UP000663854">
    <property type="component" value="Unassembled WGS sequence"/>
</dbReference>
<name>A0A815C3N6_9BILA</name>
<dbReference type="AlphaFoldDB" id="A0A815C3N6"/>
<dbReference type="SUPFAM" id="SSF57414">
    <property type="entry name" value="Hairpin loop containing domain-like"/>
    <property type="match status" value="1"/>
</dbReference>
<organism evidence="5 7">
    <name type="scientific">Rotaria sordida</name>
    <dbReference type="NCBI Taxonomy" id="392033"/>
    <lineage>
        <taxon>Eukaryota</taxon>
        <taxon>Metazoa</taxon>
        <taxon>Spiralia</taxon>
        <taxon>Gnathifera</taxon>
        <taxon>Rotifera</taxon>
        <taxon>Eurotatoria</taxon>
        <taxon>Bdelloidea</taxon>
        <taxon>Philodinida</taxon>
        <taxon>Philodinidae</taxon>
        <taxon>Rotaria</taxon>
    </lineage>
</organism>
<dbReference type="EMBL" id="CAJNOH010002188">
    <property type="protein sequence ID" value="CAF1278752.1"/>
    <property type="molecule type" value="Genomic_DNA"/>
</dbReference>
<evidence type="ECO:0000313" key="8">
    <source>
        <dbReference type="Proteomes" id="UP000663870"/>
    </source>
</evidence>
<dbReference type="InterPro" id="IPR003609">
    <property type="entry name" value="Pan_app"/>
</dbReference>
<dbReference type="CDD" id="cd05819">
    <property type="entry name" value="NHL"/>
    <property type="match status" value="1"/>
</dbReference>
<gene>
    <name evidence="6" type="ORF">JXQ802_LOCUS44133</name>
    <name evidence="5" type="ORF">PYM288_LOCUS28768</name>
</gene>
<dbReference type="InterPro" id="IPR036047">
    <property type="entry name" value="F-box-like_dom_sf"/>
</dbReference>
<feature type="chain" id="PRO_5035686851" description="F-box domain-containing protein" evidence="3">
    <location>
        <begin position="19"/>
        <end position="856"/>
    </location>
</feature>
<dbReference type="PANTHER" id="PTHR24104">
    <property type="entry name" value="E3 UBIQUITIN-PROTEIN LIGASE NHLRC1-RELATED"/>
    <property type="match status" value="1"/>
</dbReference>
<accession>A0A815C3N6</accession>
<dbReference type="PANTHER" id="PTHR24104:SF25">
    <property type="entry name" value="PROTEIN LIN-41"/>
    <property type="match status" value="1"/>
</dbReference>
<dbReference type="SUPFAM" id="SSF81383">
    <property type="entry name" value="F-box domain"/>
    <property type="match status" value="1"/>
</dbReference>
<dbReference type="Pfam" id="PF00024">
    <property type="entry name" value="PAN_1"/>
    <property type="match status" value="1"/>
</dbReference>
<dbReference type="InterPro" id="IPR011042">
    <property type="entry name" value="6-blade_b-propeller_TolB-like"/>
</dbReference>
<reference evidence="5" key="1">
    <citation type="submission" date="2021-02" db="EMBL/GenBank/DDBJ databases">
        <authorList>
            <person name="Nowell W R."/>
        </authorList>
    </citation>
    <scope>NUCLEOTIDE SEQUENCE</scope>
</reference>
<comment type="caution">
    <text evidence="5">The sequence shown here is derived from an EMBL/GenBank/DDBJ whole genome shotgun (WGS) entry which is preliminary data.</text>
</comment>
<dbReference type="Pfam" id="PF01436">
    <property type="entry name" value="NHL"/>
    <property type="match status" value="1"/>
</dbReference>
<evidence type="ECO:0000256" key="2">
    <source>
        <dbReference type="PROSITE-ProRule" id="PRU00504"/>
    </source>
</evidence>
<dbReference type="Gene3D" id="2.120.10.30">
    <property type="entry name" value="TolB, C-terminal domain"/>
    <property type="match status" value="1"/>
</dbReference>
<dbReference type="InterPro" id="IPR001810">
    <property type="entry name" value="F-box_dom"/>
</dbReference>
<dbReference type="PROSITE" id="PS51125">
    <property type="entry name" value="NHL"/>
    <property type="match status" value="1"/>
</dbReference>
<evidence type="ECO:0000256" key="1">
    <source>
        <dbReference type="ARBA" id="ARBA00022737"/>
    </source>
</evidence>
<feature type="signal peptide" evidence="3">
    <location>
        <begin position="1"/>
        <end position="18"/>
    </location>
</feature>
<feature type="domain" description="F-box" evidence="4">
    <location>
        <begin position="371"/>
        <end position="418"/>
    </location>
</feature>
<dbReference type="Gene3D" id="3.50.4.10">
    <property type="entry name" value="Hepatocyte Growth Factor"/>
    <property type="match status" value="1"/>
</dbReference>
<dbReference type="GO" id="GO:0008270">
    <property type="term" value="F:zinc ion binding"/>
    <property type="evidence" value="ECO:0007669"/>
    <property type="project" value="UniProtKB-KW"/>
</dbReference>
<dbReference type="Proteomes" id="UP000663870">
    <property type="component" value="Unassembled WGS sequence"/>
</dbReference>
<evidence type="ECO:0000256" key="3">
    <source>
        <dbReference type="SAM" id="SignalP"/>
    </source>
</evidence>